<dbReference type="GO" id="GO:0043137">
    <property type="term" value="P:DNA replication, removal of RNA primer"/>
    <property type="evidence" value="ECO:0007669"/>
    <property type="project" value="TreeGrafter"/>
</dbReference>
<feature type="binding site" evidence="10">
    <location>
        <position position="10"/>
    </location>
    <ligand>
        <name>a divalent metal cation</name>
        <dbReference type="ChEBI" id="CHEBI:60240"/>
    </ligand>
</feature>
<proteinExistence type="inferred from homology"/>
<gene>
    <name evidence="12" type="ORF">DK849_02875</name>
</gene>
<evidence type="ECO:0000256" key="7">
    <source>
        <dbReference type="ARBA" id="ARBA00022723"/>
    </source>
</evidence>
<keyword evidence="13" id="KW-1185">Reference proteome</keyword>
<dbReference type="InterPro" id="IPR024567">
    <property type="entry name" value="RNase_HII/HIII_dom"/>
</dbReference>
<keyword evidence="7 10" id="KW-0479">Metal-binding</keyword>
<dbReference type="Proteomes" id="UP000249865">
    <property type="component" value="Chromosome"/>
</dbReference>
<feature type="binding site" evidence="10">
    <location>
        <position position="11"/>
    </location>
    <ligand>
        <name>a divalent metal cation</name>
        <dbReference type="ChEBI" id="CHEBI:60240"/>
    </ligand>
</feature>
<dbReference type="Pfam" id="PF01351">
    <property type="entry name" value="RNase_HII"/>
    <property type="match status" value="1"/>
</dbReference>
<dbReference type="GO" id="GO:0003723">
    <property type="term" value="F:RNA binding"/>
    <property type="evidence" value="ECO:0007669"/>
    <property type="project" value="UniProtKB-UniRule"/>
</dbReference>
<dbReference type="Gene3D" id="3.30.420.10">
    <property type="entry name" value="Ribonuclease H-like superfamily/Ribonuclease H"/>
    <property type="match status" value="1"/>
</dbReference>
<evidence type="ECO:0000313" key="12">
    <source>
        <dbReference type="EMBL" id="AWX42990.1"/>
    </source>
</evidence>
<evidence type="ECO:0000256" key="1">
    <source>
        <dbReference type="ARBA" id="ARBA00000077"/>
    </source>
</evidence>
<keyword evidence="9 10" id="KW-0378">Hydrolase</keyword>
<keyword evidence="6 10" id="KW-0540">Nuclease</keyword>
<dbReference type="GO" id="GO:0004523">
    <property type="term" value="F:RNA-DNA hybrid ribonuclease activity"/>
    <property type="evidence" value="ECO:0007669"/>
    <property type="project" value="UniProtKB-UniRule"/>
</dbReference>
<dbReference type="AlphaFoldDB" id="A0A2Z4LMN8"/>
<keyword evidence="5" id="KW-0963">Cytoplasm</keyword>
<dbReference type="GO" id="GO:0046872">
    <property type="term" value="F:metal ion binding"/>
    <property type="evidence" value="ECO:0007669"/>
    <property type="project" value="UniProtKB-KW"/>
</dbReference>
<dbReference type="PROSITE" id="PS51975">
    <property type="entry name" value="RNASE_H_2"/>
    <property type="match status" value="1"/>
</dbReference>
<protein>
    <recommendedName>
        <fullName evidence="11">Ribonuclease</fullName>
        <ecNumber evidence="11">3.1.26.4</ecNumber>
    </recommendedName>
</protein>
<organism evidence="12 13">
    <name type="scientific">Metamycoplasma cloacale</name>
    <dbReference type="NCBI Taxonomy" id="92401"/>
    <lineage>
        <taxon>Bacteria</taxon>
        <taxon>Bacillati</taxon>
        <taxon>Mycoplasmatota</taxon>
        <taxon>Mycoplasmoidales</taxon>
        <taxon>Metamycoplasmataceae</taxon>
        <taxon>Metamycoplasma</taxon>
    </lineage>
</organism>
<dbReference type="GO" id="GO:0032299">
    <property type="term" value="C:ribonuclease H2 complex"/>
    <property type="evidence" value="ECO:0007669"/>
    <property type="project" value="TreeGrafter"/>
</dbReference>
<name>A0A2Z4LMN8_9BACT</name>
<evidence type="ECO:0000256" key="2">
    <source>
        <dbReference type="ARBA" id="ARBA00004065"/>
    </source>
</evidence>
<dbReference type="InterPro" id="IPR012337">
    <property type="entry name" value="RNaseH-like_sf"/>
</dbReference>
<feature type="binding site" evidence="10">
    <location>
        <position position="113"/>
    </location>
    <ligand>
        <name>a divalent metal cation</name>
        <dbReference type="ChEBI" id="CHEBI:60240"/>
    </ligand>
</feature>
<dbReference type="KEGG" id="mclo:DK849_02875"/>
<dbReference type="PANTHER" id="PTHR10954">
    <property type="entry name" value="RIBONUCLEASE H2 SUBUNIT A"/>
    <property type="match status" value="1"/>
</dbReference>
<sequence length="228" mass="25919">MNYNEIIGVDETGVGDYFGPIVSVACYIPNQHIDLIKQLNVKDSKKLTDKKILEIVPTIMKLVYYKQTILTQDGYNKLIKAKINNNEIKTLIHSNTLNNFINAYNVCNTVLIDQYTANNAIFEKHYQKLQSIPWLNVSKPKLNIILETKAEDKSLAVACASIIARAEFLKYMNVQNQKYNIEFKLGASNKVDEQAALFIQQHGITELSKVAKISFKTTQKALDMINDK</sequence>
<evidence type="ECO:0000256" key="3">
    <source>
        <dbReference type="ARBA" id="ARBA00004496"/>
    </source>
</evidence>
<dbReference type="GO" id="GO:0005737">
    <property type="term" value="C:cytoplasm"/>
    <property type="evidence" value="ECO:0007669"/>
    <property type="project" value="UniProtKB-SubCell"/>
</dbReference>
<comment type="function">
    <text evidence="2 11">Endonuclease that specifically degrades the RNA of RNA-DNA hybrids.</text>
</comment>
<evidence type="ECO:0000256" key="5">
    <source>
        <dbReference type="ARBA" id="ARBA00022490"/>
    </source>
</evidence>
<dbReference type="OrthoDB" id="9777935at2"/>
<comment type="catalytic activity">
    <reaction evidence="1 10 11">
        <text>Endonucleolytic cleavage to 5'-phosphomonoester.</text>
        <dbReference type="EC" id="3.1.26.4"/>
    </reaction>
</comment>
<dbReference type="InterPro" id="IPR001352">
    <property type="entry name" value="RNase_HII/HIII"/>
</dbReference>
<dbReference type="EMBL" id="CP030103">
    <property type="protein sequence ID" value="AWX42990.1"/>
    <property type="molecule type" value="Genomic_DNA"/>
</dbReference>
<evidence type="ECO:0000256" key="4">
    <source>
        <dbReference type="ARBA" id="ARBA00008378"/>
    </source>
</evidence>
<comment type="cofactor">
    <cofactor evidence="10">
        <name>Mn(2+)</name>
        <dbReference type="ChEBI" id="CHEBI:29035"/>
    </cofactor>
    <cofactor evidence="10">
        <name>Mg(2+)</name>
        <dbReference type="ChEBI" id="CHEBI:18420"/>
    </cofactor>
    <text evidence="10">Manganese or magnesium. Binds 1 divalent metal ion per monomer in the absence of substrate. May bind a second metal ion after substrate binding.</text>
</comment>
<evidence type="ECO:0000256" key="10">
    <source>
        <dbReference type="PROSITE-ProRule" id="PRU01319"/>
    </source>
</evidence>
<comment type="subcellular location">
    <subcellularLocation>
        <location evidence="3">Cytoplasm</location>
    </subcellularLocation>
</comment>
<accession>A0A2Z4LMN8</accession>
<comment type="similarity">
    <text evidence="4">Belongs to the RNase HII family. RnhC subfamily.</text>
</comment>
<keyword evidence="8 10" id="KW-0255">Endonuclease</keyword>
<dbReference type="PANTHER" id="PTHR10954:SF23">
    <property type="entry name" value="RIBONUCLEASE"/>
    <property type="match status" value="1"/>
</dbReference>
<dbReference type="RefSeq" id="WP_029330193.1">
    <property type="nucleotide sequence ID" value="NZ_CP030103.1"/>
</dbReference>
<evidence type="ECO:0000256" key="8">
    <source>
        <dbReference type="ARBA" id="ARBA00022759"/>
    </source>
</evidence>
<evidence type="ECO:0000256" key="9">
    <source>
        <dbReference type="ARBA" id="ARBA00022801"/>
    </source>
</evidence>
<dbReference type="EC" id="3.1.26.4" evidence="11"/>
<dbReference type="InterPro" id="IPR036397">
    <property type="entry name" value="RNaseH_sf"/>
</dbReference>
<dbReference type="GO" id="GO:0006298">
    <property type="term" value="P:mismatch repair"/>
    <property type="evidence" value="ECO:0007669"/>
    <property type="project" value="TreeGrafter"/>
</dbReference>
<dbReference type="CDD" id="cd06590">
    <property type="entry name" value="RNase_HII_bacteria_HIII_like"/>
    <property type="match status" value="1"/>
</dbReference>
<evidence type="ECO:0000313" key="13">
    <source>
        <dbReference type="Proteomes" id="UP000249865"/>
    </source>
</evidence>
<reference evidence="13" key="1">
    <citation type="submission" date="2018-06" db="EMBL/GenBank/DDBJ databases">
        <title>Complete genome sequences of Mycoplasma anatis, M. anseris and M. cloacale type strains.</title>
        <authorList>
            <person name="Grozner D."/>
            <person name="Forro B."/>
            <person name="Sulyok K.M."/>
            <person name="Marton S."/>
            <person name="Kreizinger Z."/>
            <person name="Banyai K."/>
            <person name="Gyuranecz M."/>
        </authorList>
    </citation>
    <scope>NUCLEOTIDE SEQUENCE [LARGE SCALE GENOMIC DNA]</scope>
    <source>
        <strain evidence="13">NCTC 10199</strain>
    </source>
</reference>
<evidence type="ECO:0000256" key="11">
    <source>
        <dbReference type="RuleBase" id="RU003515"/>
    </source>
</evidence>
<dbReference type="SUPFAM" id="SSF53098">
    <property type="entry name" value="Ribonuclease H-like"/>
    <property type="match status" value="1"/>
</dbReference>
<evidence type="ECO:0000256" key="6">
    <source>
        <dbReference type="ARBA" id="ARBA00022722"/>
    </source>
</evidence>